<keyword evidence="5" id="KW-1185">Reference proteome</keyword>
<proteinExistence type="predicted"/>
<dbReference type="InterPro" id="IPR012668">
    <property type="entry name" value="CHP02466"/>
</dbReference>
<dbReference type="Gene3D" id="2.60.120.620">
    <property type="entry name" value="q2cbj1_9rhob like domain"/>
    <property type="match status" value="1"/>
</dbReference>
<dbReference type="PANTHER" id="PTHR44858:SF1">
    <property type="entry name" value="UDP-N-ACETYLGLUCOSAMINE--PEPTIDE N-ACETYLGLUCOSAMINYLTRANSFERASE SPINDLY-RELATED"/>
    <property type="match status" value="1"/>
</dbReference>
<dbReference type="RefSeq" id="WP_379880194.1">
    <property type="nucleotide sequence ID" value="NZ_JBHPON010000001.1"/>
</dbReference>
<dbReference type="InterPro" id="IPR011990">
    <property type="entry name" value="TPR-like_helical_dom_sf"/>
</dbReference>
<reference evidence="4 5" key="1">
    <citation type="submission" date="2024-09" db="EMBL/GenBank/DDBJ databases">
        <authorList>
            <person name="Zhang Z.-H."/>
        </authorList>
    </citation>
    <scope>NUCLEOTIDE SEQUENCE [LARGE SCALE GENOMIC DNA]</scope>
    <source>
        <strain evidence="4 5">HHTR114</strain>
    </source>
</reference>
<dbReference type="SUPFAM" id="SSF48452">
    <property type="entry name" value="TPR-like"/>
    <property type="match status" value="2"/>
</dbReference>
<protein>
    <submittedName>
        <fullName evidence="4">Tetratricopeptide repeat protein</fullName>
    </submittedName>
</protein>
<evidence type="ECO:0000256" key="3">
    <source>
        <dbReference type="PROSITE-ProRule" id="PRU00339"/>
    </source>
</evidence>
<dbReference type="Pfam" id="PF13759">
    <property type="entry name" value="2OG-FeII_Oxy_5"/>
    <property type="match status" value="1"/>
</dbReference>
<accession>A0ABW1KV94</accession>
<evidence type="ECO:0000256" key="2">
    <source>
        <dbReference type="ARBA" id="ARBA00022803"/>
    </source>
</evidence>
<dbReference type="Proteomes" id="UP001596116">
    <property type="component" value="Unassembled WGS sequence"/>
</dbReference>
<feature type="repeat" description="TPR" evidence="3">
    <location>
        <begin position="107"/>
        <end position="140"/>
    </location>
</feature>
<dbReference type="Pfam" id="PF13429">
    <property type="entry name" value="TPR_15"/>
    <property type="match status" value="1"/>
</dbReference>
<dbReference type="InterPro" id="IPR019734">
    <property type="entry name" value="TPR_rpt"/>
</dbReference>
<dbReference type="SMART" id="SM00028">
    <property type="entry name" value="TPR"/>
    <property type="match status" value="9"/>
</dbReference>
<name>A0ABW1KV94_9PROT</name>
<dbReference type="Pfam" id="PF14559">
    <property type="entry name" value="TPR_19"/>
    <property type="match status" value="2"/>
</dbReference>
<dbReference type="Gene3D" id="1.25.40.10">
    <property type="entry name" value="Tetratricopeptide repeat domain"/>
    <property type="match status" value="3"/>
</dbReference>
<comment type="caution">
    <text evidence="4">The sequence shown here is derived from an EMBL/GenBank/DDBJ whole genome shotgun (WGS) entry which is preliminary data.</text>
</comment>
<evidence type="ECO:0000256" key="1">
    <source>
        <dbReference type="ARBA" id="ARBA00022737"/>
    </source>
</evidence>
<dbReference type="InterPro" id="IPR050498">
    <property type="entry name" value="Ycf3"/>
</dbReference>
<sequence>MSGNFMQLLQGAAAQFQRGAFEAALEASETALRQQPGHPEALHMKALCLGRLGRVDEALPIFDQAAAGHPQKHAILANKGNALRAAGRFKDAIAEYESAIAAHPGFITAWISLGLALRQAGEGARAEEVMRKTLSLAPGDVNALNNLGLLLEDQDRPEEAAAMFSAALEKQPSMHFARVNRGAALRKIGRIEEALADLRMAVTAAPNDAETQYQYANALRQSGVMGEADSAFRRALAITPLRSDIHRDFARMLWEEGVGARFLEPLDMVLAQYPNAELLSLKSELAYLAGLPDLAEEAASRALALDQAAPTPKRILGLVRRHHGDSAAAAEMFADALAAAPDDYETLHTLVETRLASGEFEEAVRLLDREPPPDHLQKHIALKANAMRLSGDPEYRLYYDYDRFTRKMFIEPPEGYADLAAFNAALVEAILPLHRTAAHPLEQTLYGGTQSVGRLWEEPHPLIQALKGQLLAAAARYVEDLPDDPAHPFLCRKSKDLTCQGAWSVVLASGGGHVDHIHPKGWISASYYVQVPDEVAHGEKAGFLRLGASGLGGVTLEAERWFRPEVGAVIFFPSYMWHGVEPFASVRPRITAPFDLAPR</sequence>
<evidence type="ECO:0000313" key="5">
    <source>
        <dbReference type="Proteomes" id="UP001596116"/>
    </source>
</evidence>
<dbReference type="EMBL" id="JBHPON010000001">
    <property type="protein sequence ID" value="MFC6034482.1"/>
    <property type="molecule type" value="Genomic_DNA"/>
</dbReference>
<organism evidence="4 5">
    <name type="scientific">Hyphococcus aureus</name>
    <dbReference type="NCBI Taxonomy" id="2666033"/>
    <lineage>
        <taxon>Bacteria</taxon>
        <taxon>Pseudomonadati</taxon>
        <taxon>Pseudomonadota</taxon>
        <taxon>Alphaproteobacteria</taxon>
        <taxon>Parvularculales</taxon>
        <taxon>Parvularculaceae</taxon>
        <taxon>Hyphococcus</taxon>
    </lineage>
</organism>
<dbReference type="PROSITE" id="PS50005">
    <property type="entry name" value="TPR"/>
    <property type="match status" value="2"/>
</dbReference>
<feature type="repeat" description="TPR" evidence="3">
    <location>
        <begin position="141"/>
        <end position="174"/>
    </location>
</feature>
<gene>
    <name evidence="4" type="ORF">ACFMB1_02940</name>
</gene>
<keyword evidence="2 3" id="KW-0802">TPR repeat</keyword>
<evidence type="ECO:0000313" key="4">
    <source>
        <dbReference type="EMBL" id="MFC6034482.1"/>
    </source>
</evidence>
<keyword evidence="1" id="KW-0677">Repeat</keyword>
<dbReference type="PANTHER" id="PTHR44858">
    <property type="entry name" value="TETRATRICOPEPTIDE REPEAT PROTEIN 6"/>
    <property type="match status" value="1"/>
</dbReference>